<proteinExistence type="predicted"/>
<dbReference type="Proteomes" id="UP001432027">
    <property type="component" value="Unassembled WGS sequence"/>
</dbReference>
<protein>
    <submittedName>
        <fullName evidence="2">Uncharacterized protein</fullName>
    </submittedName>
</protein>
<gene>
    <name evidence="2" type="ORF">PENTCL1PPCAC_5602</name>
</gene>
<comment type="caution">
    <text evidence="2">The sequence shown here is derived from an EMBL/GenBank/DDBJ whole genome shotgun (WGS) entry which is preliminary data.</text>
</comment>
<accession>A0AAV5SJ97</accession>
<name>A0AAV5SJ97_9BILA</name>
<feature type="compositionally biased region" description="Basic and acidic residues" evidence="1">
    <location>
        <begin position="70"/>
        <end position="81"/>
    </location>
</feature>
<feature type="compositionally biased region" description="Polar residues" evidence="1">
    <location>
        <begin position="48"/>
        <end position="62"/>
    </location>
</feature>
<sequence>QRRTSTAAAAAAAPLLRPLQLDSESDEGGEKEDDRGERERNNAKPPTIISTPISASLSLNTRQFRRSTLRSRDSPKARKLDFSILDDVEGPPTPVTSRKDVSRTPSPSKLTGRGRFVICYNSP</sequence>
<reference evidence="2" key="1">
    <citation type="submission" date="2023-10" db="EMBL/GenBank/DDBJ databases">
        <title>Genome assembly of Pristionchus species.</title>
        <authorList>
            <person name="Yoshida K."/>
            <person name="Sommer R.J."/>
        </authorList>
    </citation>
    <scope>NUCLEOTIDE SEQUENCE</scope>
    <source>
        <strain evidence="2">RS0144</strain>
    </source>
</reference>
<evidence type="ECO:0000256" key="1">
    <source>
        <dbReference type="SAM" id="MobiDB-lite"/>
    </source>
</evidence>
<dbReference type="AlphaFoldDB" id="A0AAV5SJ97"/>
<evidence type="ECO:0000313" key="3">
    <source>
        <dbReference type="Proteomes" id="UP001432027"/>
    </source>
</evidence>
<feature type="compositionally biased region" description="Basic and acidic residues" evidence="1">
    <location>
        <begin position="32"/>
        <end position="42"/>
    </location>
</feature>
<dbReference type="EMBL" id="BTSX01000002">
    <property type="protein sequence ID" value="GMS83427.1"/>
    <property type="molecule type" value="Genomic_DNA"/>
</dbReference>
<keyword evidence="3" id="KW-1185">Reference proteome</keyword>
<organism evidence="2 3">
    <name type="scientific">Pristionchus entomophagus</name>
    <dbReference type="NCBI Taxonomy" id="358040"/>
    <lineage>
        <taxon>Eukaryota</taxon>
        <taxon>Metazoa</taxon>
        <taxon>Ecdysozoa</taxon>
        <taxon>Nematoda</taxon>
        <taxon>Chromadorea</taxon>
        <taxon>Rhabditida</taxon>
        <taxon>Rhabditina</taxon>
        <taxon>Diplogasteromorpha</taxon>
        <taxon>Diplogasteroidea</taxon>
        <taxon>Neodiplogasteridae</taxon>
        <taxon>Pristionchus</taxon>
    </lineage>
</organism>
<feature type="region of interest" description="Disordered" evidence="1">
    <location>
        <begin position="1"/>
        <end position="114"/>
    </location>
</feature>
<evidence type="ECO:0000313" key="2">
    <source>
        <dbReference type="EMBL" id="GMS83427.1"/>
    </source>
</evidence>
<feature type="non-terminal residue" evidence="2">
    <location>
        <position position="1"/>
    </location>
</feature>